<dbReference type="InterPro" id="IPR013655">
    <property type="entry name" value="PAS_fold_3"/>
</dbReference>
<dbReference type="EMBL" id="WVTA01000009">
    <property type="protein sequence ID" value="KAK3207304.1"/>
    <property type="molecule type" value="Genomic_DNA"/>
</dbReference>
<accession>A0AAN6RGE4</accession>
<dbReference type="SUPFAM" id="SSF55785">
    <property type="entry name" value="PYP-like sensor domain (PAS domain)"/>
    <property type="match status" value="1"/>
</dbReference>
<dbReference type="InterPro" id="IPR000014">
    <property type="entry name" value="PAS"/>
</dbReference>
<dbReference type="Proteomes" id="UP001280581">
    <property type="component" value="Unassembled WGS sequence"/>
</dbReference>
<dbReference type="Gene3D" id="3.30.450.20">
    <property type="entry name" value="PAS domain"/>
    <property type="match status" value="1"/>
</dbReference>
<proteinExistence type="predicted"/>
<evidence type="ECO:0000313" key="4">
    <source>
        <dbReference type="Proteomes" id="UP001280581"/>
    </source>
</evidence>
<reference evidence="3 4" key="1">
    <citation type="submission" date="2021-02" db="EMBL/GenBank/DDBJ databases">
        <title>Genome assembly of Pseudopithomyces chartarum.</title>
        <authorList>
            <person name="Jauregui R."/>
            <person name="Singh J."/>
            <person name="Voisey C."/>
        </authorList>
    </citation>
    <scope>NUCLEOTIDE SEQUENCE [LARGE SCALE GENOMIC DNA]</scope>
    <source>
        <strain evidence="3 4">AGR01</strain>
    </source>
</reference>
<feature type="domain" description="PAS" evidence="2">
    <location>
        <begin position="1"/>
        <end position="63"/>
    </location>
</feature>
<name>A0AAN6RGE4_9PLEO</name>
<dbReference type="Pfam" id="PF08447">
    <property type="entry name" value="PAS_3"/>
    <property type="match status" value="1"/>
</dbReference>
<evidence type="ECO:0000259" key="2">
    <source>
        <dbReference type="PROSITE" id="PS50112"/>
    </source>
</evidence>
<evidence type="ECO:0000313" key="3">
    <source>
        <dbReference type="EMBL" id="KAK3207304.1"/>
    </source>
</evidence>
<dbReference type="CDD" id="cd00130">
    <property type="entry name" value="PAS"/>
    <property type="match status" value="1"/>
</dbReference>
<keyword evidence="4" id="KW-1185">Reference proteome</keyword>
<organism evidence="3 4">
    <name type="scientific">Pseudopithomyces chartarum</name>
    <dbReference type="NCBI Taxonomy" id="1892770"/>
    <lineage>
        <taxon>Eukaryota</taxon>
        <taxon>Fungi</taxon>
        <taxon>Dikarya</taxon>
        <taxon>Ascomycota</taxon>
        <taxon>Pezizomycotina</taxon>
        <taxon>Dothideomycetes</taxon>
        <taxon>Pleosporomycetidae</taxon>
        <taxon>Pleosporales</taxon>
        <taxon>Massarineae</taxon>
        <taxon>Didymosphaeriaceae</taxon>
        <taxon>Pseudopithomyces</taxon>
    </lineage>
</organism>
<dbReference type="PROSITE" id="PS50112">
    <property type="entry name" value="PAS"/>
    <property type="match status" value="1"/>
</dbReference>
<protein>
    <recommendedName>
        <fullName evidence="2">PAS domain-containing protein</fullName>
    </recommendedName>
</protein>
<dbReference type="InterPro" id="IPR035965">
    <property type="entry name" value="PAS-like_dom_sf"/>
</dbReference>
<dbReference type="AlphaFoldDB" id="A0AAN6RGE4"/>
<gene>
    <name evidence="3" type="ORF">GRF29_103g534934</name>
</gene>
<sequence>METAFITIHDLAKDSYIIYCSESIVDILGHTPDEVVHRSCWEFLHPDEVSTAKQLYDESVRLDSVAVLSYCRLKNRWGEWVSCECNFSIVYDVMVSCTSVYQRGTSSKKRSVDALLVRKLFSPLHEDLHYPLSSSFSPRPESETQELRAALFLNRFTRSLTVINALIELEAFVSCTSDGLVAFHYGSSAAQPNLLKKADVAGGVFPHKAIETGEFTRRIDAAIHLDKLAELYWQLSSTEAAILTQLRTGKAFLNEYLYKIKASETAACDCGSVESVAHFLFACRRWRKQRAKLRQQHGERFGELSYALGGYSSRQEGGESIDGPIEQWKADMEAVRATIEFARSTGRLQPNVRDEESREEQEAEERRQLRIPSAAL</sequence>
<evidence type="ECO:0000256" key="1">
    <source>
        <dbReference type="SAM" id="MobiDB-lite"/>
    </source>
</evidence>
<comment type="caution">
    <text evidence="3">The sequence shown here is derived from an EMBL/GenBank/DDBJ whole genome shotgun (WGS) entry which is preliminary data.</text>
</comment>
<feature type="region of interest" description="Disordered" evidence="1">
    <location>
        <begin position="346"/>
        <end position="376"/>
    </location>
</feature>